<protein>
    <submittedName>
        <fullName evidence="1">Uncharacterized protein</fullName>
    </submittedName>
</protein>
<accession>A0AAN9LXJ9</accession>
<dbReference type="Proteomes" id="UP001374584">
    <property type="component" value="Unassembled WGS sequence"/>
</dbReference>
<dbReference type="EMBL" id="JAYMYR010000009">
    <property type="protein sequence ID" value="KAK7341662.1"/>
    <property type="molecule type" value="Genomic_DNA"/>
</dbReference>
<dbReference type="AlphaFoldDB" id="A0AAN9LXJ9"/>
<evidence type="ECO:0000313" key="2">
    <source>
        <dbReference type="Proteomes" id="UP001374584"/>
    </source>
</evidence>
<evidence type="ECO:0000313" key="1">
    <source>
        <dbReference type="EMBL" id="KAK7341662.1"/>
    </source>
</evidence>
<keyword evidence="2" id="KW-1185">Reference proteome</keyword>
<sequence length="102" mass="11236">MVTTLPMLEIASTVSSSQQIIQSSIDKILKTWRLLDFCCVEYVNAHEDTVLKRNTVLRGSIASLRSNAGTWFSSSLLNQCSESEPLHLLSPIYIAVSAPPIV</sequence>
<organism evidence="1 2">
    <name type="scientific">Phaseolus coccineus</name>
    <name type="common">Scarlet runner bean</name>
    <name type="synonym">Phaseolus multiflorus</name>
    <dbReference type="NCBI Taxonomy" id="3886"/>
    <lineage>
        <taxon>Eukaryota</taxon>
        <taxon>Viridiplantae</taxon>
        <taxon>Streptophyta</taxon>
        <taxon>Embryophyta</taxon>
        <taxon>Tracheophyta</taxon>
        <taxon>Spermatophyta</taxon>
        <taxon>Magnoliopsida</taxon>
        <taxon>eudicotyledons</taxon>
        <taxon>Gunneridae</taxon>
        <taxon>Pentapetalae</taxon>
        <taxon>rosids</taxon>
        <taxon>fabids</taxon>
        <taxon>Fabales</taxon>
        <taxon>Fabaceae</taxon>
        <taxon>Papilionoideae</taxon>
        <taxon>50 kb inversion clade</taxon>
        <taxon>NPAAA clade</taxon>
        <taxon>indigoferoid/millettioid clade</taxon>
        <taxon>Phaseoleae</taxon>
        <taxon>Phaseolus</taxon>
    </lineage>
</organism>
<proteinExistence type="predicted"/>
<comment type="caution">
    <text evidence="1">The sequence shown here is derived from an EMBL/GenBank/DDBJ whole genome shotgun (WGS) entry which is preliminary data.</text>
</comment>
<gene>
    <name evidence="1" type="ORF">VNO80_24599</name>
</gene>
<name>A0AAN9LXJ9_PHACN</name>
<reference evidence="1 2" key="1">
    <citation type="submission" date="2024-01" db="EMBL/GenBank/DDBJ databases">
        <title>The genomes of 5 underutilized Papilionoideae crops provide insights into root nodulation and disease resistanc.</title>
        <authorList>
            <person name="Jiang F."/>
        </authorList>
    </citation>
    <scope>NUCLEOTIDE SEQUENCE [LARGE SCALE GENOMIC DNA]</scope>
    <source>
        <strain evidence="1">JINMINGXINNONG_FW02</strain>
        <tissue evidence="1">Leaves</tissue>
    </source>
</reference>